<comment type="caution">
    <text evidence="3">The sequence shown here is derived from an EMBL/GenBank/DDBJ whole genome shotgun (WGS) entry which is preliminary data.</text>
</comment>
<dbReference type="PROSITE" id="PS51257">
    <property type="entry name" value="PROKAR_LIPOPROTEIN"/>
    <property type="match status" value="1"/>
</dbReference>
<feature type="compositionally biased region" description="Low complexity" evidence="1">
    <location>
        <begin position="82"/>
        <end position="100"/>
    </location>
</feature>
<evidence type="ECO:0000313" key="3">
    <source>
        <dbReference type="EMBL" id="PYD79280.1"/>
    </source>
</evidence>
<reference evidence="3 4" key="1">
    <citation type="submission" date="2017-07" db="EMBL/GenBank/DDBJ databases">
        <title>A draft genome sequence of Komagataeibacter sucrofermentans LMG 18788.</title>
        <authorList>
            <person name="Skraban J."/>
            <person name="Cleenwerck I."/>
            <person name="Vandamme P."/>
            <person name="Trcek J."/>
        </authorList>
    </citation>
    <scope>NUCLEOTIDE SEQUENCE [LARGE SCALE GENOMIC DNA]</scope>
    <source>
        <strain evidence="3 4">LMG 18788</strain>
    </source>
</reference>
<feature type="signal peptide" evidence="2">
    <location>
        <begin position="1"/>
        <end position="28"/>
    </location>
</feature>
<dbReference type="OrthoDB" id="7283794at2"/>
<name>A0A318QLI9_9PROT</name>
<dbReference type="Proteomes" id="UP000247814">
    <property type="component" value="Unassembled WGS sequence"/>
</dbReference>
<accession>A0A318QLI9</accession>
<feature type="region of interest" description="Disordered" evidence="1">
    <location>
        <begin position="51"/>
        <end position="122"/>
    </location>
</feature>
<protein>
    <recommendedName>
        <fullName evidence="5">Lipoprotein</fullName>
    </recommendedName>
</protein>
<feature type="chain" id="PRO_5016305661" description="Lipoprotein" evidence="2">
    <location>
        <begin position="29"/>
        <end position="122"/>
    </location>
</feature>
<dbReference type="AlphaFoldDB" id="A0A318QLI9"/>
<dbReference type="RefSeq" id="WP_110568990.1">
    <property type="nucleotide sequence ID" value="NZ_CP137147.1"/>
</dbReference>
<feature type="compositionally biased region" description="Polar residues" evidence="1">
    <location>
        <begin position="71"/>
        <end position="81"/>
    </location>
</feature>
<gene>
    <name evidence="3" type="ORF">CFR77_07725</name>
</gene>
<keyword evidence="2" id="KW-0732">Signal</keyword>
<keyword evidence="4" id="KW-1185">Reference proteome</keyword>
<evidence type="ECO:0000313" key="4">
    <source>
        <dbReference type="Proteomes" id="UP000247814"/>
    </source>
</evidence>
<dbReference type="EMBL" id="NKUA01000008">
    <property type="protein sequence ID" value="PYD79280.1"/>
    <property type="molecule type" value="Genomic_DNA"/>
</dbReference>
<evidence type="ECO:0008006" key="5">
    <source>
        <dbReference type="Google" id="ProtNLM"/>
    </source>
</evidence>
<organism evidence="3 4">
    <name type="scientific">Komagataeibacter sucrofermentans</name>
    <dbReference type="NCBI Taxonomy" id="1053551"/>
    <lineage>
        <taxon>Bacteria</taxon>
        <taxon>Pseudomonadati</taxon>
        <taxon>Pseudomonadota</taxon>
        <taxon>Alphaproteobacteria</taxon>
        <taxon>Acetobacterales</taxon>
        <taxon>Acetobacteraceae</taxon>
        <taxon>Komagataeibacter</taxon>
    </lineage>
</organism>
<sequence>MAGQITKGLAALAFGALLACGSAGVAHARSHSGDAASGAGSYAAGQNDGAGVAMPPAYSAPETGTGGGVPQFSNDNAESDQMSGAMMMPGSASGSAAPGMTDGSYTNMNIGGEDSAILPGVN</sequence>
<evidence type="ECO:0000256" key="1">
    <source>
        <dbReference type="SAM" id="MobiDB-lite"/>
    </source>
</evidence>
<evidence type="ECO:0000256" key="2">
    <source>
        <dbReference type="SAM" id="SignalP"/>
    </source>
</evidence>
<proteinExistence type="predicted"/>